<evidence type="ECO:0000313" key="3">
    <source>
        <dbReference type="EMBL" id="TWF54645.1"/>
    </source>
</evidence>
<dbReference type="AlphaFoldDB" id="A0A561QWA0"/>
<comment type="caution">
    <text evidence="3">The sequence shown here is derived from an EMBL/GenBank/DDBJ whole genome shotgun (WGS) entry which is preliminary data.</text>
</comment>
<protein>
    <submittedName>
        <fullName evidence="3">Uncharacterized protein DUF2325</fullName>
    </submittedName>
</protein>
<sequence length="441" mass="48186">MAILPGLHQHECAFGEHRGFRADSLLPRPAVVETRPEIRAAGRTQRLKIWELSSHFHCSIIGTCLTAGELRHLLVKAGDAEARAASDHVLHGRGVQLAGHRDIGGKLLNKALDRRHEAAIRRAAKIENAQDLRLYWREAFDRGEIAGAYWAVQTHPAADSALIRDVFGEVHMLSHLVGSASRLDIARLAALEKELEARDDKMAQQQRRLDEAAAEQNALRQEIATLQTELMRERVLRESRAGDGKVAGRNASVLEERLSDEQAWSGLLVEKLARSREAERVAGEKADFGEQRVVALQRENELLEAILSGEGQAHQASVGRLLTDGGSDIAILYVGGRRGVYERMRSLAAESGFRLEIHDGGMEDSTTLLPAAVQQADLVLFPVDHISHTATGIIKRLCRESGKTYIPLRSAGLASFLTAIADPVSAATETAAPKSAERASV</sequence>
<keyword evidence="2" id="KW-0175">Coiled coil</keyword>
<dbReference type="Proteomes" id="UP000320653">
    <property type="component" value="Unassembled WGS sequence"/>
</dbReference>
<dbReference type="Pfam" id="PF10087">
    <property type="entry name" value="DUF2325"/>
    <property type="match status" value="1"/>
</dbReference>
<evidence type="ECO:0000313" key="4">
    <source>
        <dbReference type="Proteomes" id="UP000320653"/>
    </source>
</evidence>
<dbReference type="OrthoDB" id="7829313at2"/>
<accession>A0A561QWA0</accession>
<feature type="coiled-coil region" evidence="2">
    <location>
        <begin position="188"/>
        <end position="229"/>
    </location>
</feature>
<name>A0A561QWA0_9HYPH</name>
<organism evidence="3 4">
    <name type="scientific">Neorhizobium alkalisoli</name>
    <dbReference type="NCBI Taxonomy" id="528178"/>
    <lineage>
        <taxon>Bacteria</taxon>
        <taxon>Pseudomonadati</taxon>
        <taxon>Pseudomonadota</taxon>
        <taxon>Alphaproteobacteria</taxon>
        <taxon>Hyphomicrobiales</taxon>
        <taxon>Rhizobiaceae</taxon>
        <taxon>Rhizobium/Agrobacterium group</taxon>
        <taxon>Neorhizobium</taxon>
    </lineage>
</organism>
<keyword evidence="4" id="KW-1185">Reference proteome</keyword>
<evidence type="ECO:0000256" key="1">
    <source>
        <dbReference type="ARBA" id="ARBA00007189"/>
    </source>
</evidence>
<gene>
    <name evidence="3" type="ORF">FHW37_103515</name>
</gene>
<reference evidence="3 4" key="1">
    <citation type="submission" date="2019-06" db="EMBL/GenBank/DDBJ databases">
        <title>Sorghum-associated microbial communities from plants grown in Nebraska, USA.</title>
        <authorList>
            <person name="Schachtman D."/>
        </authorList>
    </citation>
    <scope>NUCLEOTIDE SEQUENCE [LARGE SCALE GENOMIC DNA]</scope>
    <source>
        <strain evidence="3 4">1225</strain>
    </source>
</reference>
<dbReference type="InterPro" id="IPR016772">
    <property type="entry name" value="UCP020408"/>
</dbReference>
<comment type="similarity">
    <text evidence="1">Belongs to the UPF0751 family.</text>
</comment>
<proteinExistence type="inferred from homology"/>
<dbReference type="EMBL" id="VIWP01000003">
    <property type="protein sequence ID" value="TWF54645.1"/>
    <property type="molecule type" value="Genomic_DNA"/>
</dbReference>
<evidence type="ECO:0000256" key="2">
    <source>
        <dbReference type="SAM" id="Coils"/>
    </source>
</evidence>